<name>A0A9D1X7H3_9BACT</name>
<evidence type="ECO:0000256" key="1">
    <source>
        <dbReference type="SAM" id="Phobius"/>
    </source>
</evidence>
<keyword evidence="1" id="KW-0472">Membrane</keyword>
<dbReference type="EMBL" id="DXEL01000027">
    <property type="protein sequence ID" value="HIX74010.1"/>
    <property type="molecule type" value="Genomic_DNA"/>
</dbReference>
<protein>
    <submittedName>
        <fullName evidence="2">Uncharacterized protein</fullName>
    </submittedName>
</protein>
<keyword evidence="1" id="KW-1133">Transmembrane helix</keyword>
<feature type="transmembrane region" description="Helical" evidence="1">
    <location>
        <begin position="55"/>
        <end position="73"/>
    </location>
</feature>
<comment type="caution">
    <text evidence="2">The sequence shown here is derived from an EMBL/GenBank/DDBJ whole genome shotgun (WGS) entry which is preliminary data.</text>
</comment>
<reference evidence="2" key="2">
    <citation type="submission" date="2021-04" db="EMBL/GenBank/DDBJ databases">
        <authorList>
            <person name="Gilroy R."/>
        </authorList>
    </citation>
    <scope>NUCLEOTIDE SEQUENCE</scope>
    <source>
        <strain evidence="2">ChiGjej6B6-14162</strain>
    </source>
</reference>
<gene>
    <name evidence="2" type="ORF">H9977_03075</name>
</gene>
<organism evidence="2 3">
    <name type="scientific">Candidatus Parabacteroides intestinipullorum</name>
    <dbReference type="NCBI Taxonomy" id="2838723"/>
    <lineage>
        <taxon>Bacteria</taxon>
        <taxon>Pseudomonadati</taxon>
        <taxon>Bacteroidota</taxon>
        <taxon>Bacteroidia</taxon>
        <taxon>Bacteroidales</taxon>
        <taxon>Tannerellaceae</taxon>
        <taxon>Parabacteroides</taxon>
    </lineage>
</organism>
<keyword evidence="1" id="KW-0812">Transmembrane</keyword>
<dbReference type="AlphaFoldDB" id="A0A9D1X7H3"/>
<accession>A0A9D1X7H3</accession>
<sequence length="129" mass="15204">MEREKHNLERLKGENPFKVPENYFSDLTRQIMDQLPEQEFEKEKPVTMLDRLRPWLYLAAVFVGLGFFFEAVMKTTQSSEAGLPDSLLVRTEVAKDSFDIVDEDEDYYDFLEDQYAEILLAEEMSLYSE</sequence>
<dbReference type="Proteomes" id="UP000886740">
    <property type="component" value="Unassembled WGS sequence"/>
</dbReference>
<evidence type="ECO:0000313" key="2">
    <source>
        <dbReference type="EMBL" id="HIX74010.1"/>
    </source>
</evidence>
<proteinExistence type="predicted"/>
<reference evidence="2" key="1">
    <citation type="journal article" date="2021" name="PeerJ">
        <title>Extensive microbial diversity within the chicken gut microbiome revealed by metagenomics and culture.</title>
        <authorList>
            <person name="Gilroy R."/>
            <person name="Ravi A."/>
            <person name="Getino M."/>
            <person name="Pursley I."/>
            <person name="Horton D.L."/>
            <person name="Alikhan N.F."/>
            <person name="Baker D."/>
            <person name="Gharbi K."/>
            <person name="Hall N."/>
            <person name="Watson M."/>
            <person name="Adriaenssens E.M."/>
            <person name="Foster-Nyarko E."/>
            <person name="Jarju S."/>
            <person name="Secka A."/>
            <person name="Antonio M."/>
            <person name="Oren A."/>
            <person name="Chaudhuri R.R."/>
            <person name="La Ragione R."/>
            <person name="Hildebrand F."/>
            <person name="Pallen M.J."/>
        </authorList>
    </citation>
    <scope>NUCLEOTIDE SEQUENCE</scope>
    <source>
        <strain evidence="2">ChiGjej6B6-14162</strain>
    </source>
</reference>
<evidence type="ECO:0000313" key="3">
    <source>
        <dbReference type="Proteomes" id="UP000886740"/>
    </source>
</evidence>